<dbReference type="AlphaFoldDB" id="A0A2K1IUA7"/>
<dbReference type="EMBL" id="ABEU02000020">
    <property type="protein sequence ID" value="PNR32863.1"/>
    <property type="molecule type" value="Genomic_DNA"/>
</dbReference>
<dbReference type="Proteomes" id="UP000006727">
    <property type="component" value="Chromosome 20"/>
</dbReference>
<keyword evidence="3" id="KW-1185">Reference proteome</keyword>
<dbReference type="EnsemblPlants" id="Pp3c20_6720V3.2">
    <property type="protein sequence ID" value="PAC:32945261.CDS.1"/>
    <property type="gene ID" value="Pp3c20_6720"/>
</dbReference>
<accession>A0A2K1IUA7</accession>
<proteinExistence type="predicted"/>
<reference evidence="2" key="3">
    <citation type="submission" date="2020-12" db="UniProtKB">
        <authorList>
            <consortium name="EnsemblPlants"/>
        </authorList>
    </citation>
    <scope>IDENTIFICATION</scope>
</reference>
<sequence>MCFAGICYETSAFIVGLLIPRLLWRMHVLFCECGVDKVNISFPRVGVEAGAGGISDALNYFERT</sequence>
<evidence type="ECO:0000313" key="3">
    <source>
        <dbReference type="Proteomes" id="UP000006727"/>
    </source>
</evidence>
<protein>
    <submittedName>
        <fullName evidence="1 2">Uncharacterized protein</fullName>
    </submittedName>
</protein>
<evidence type="ECO:0000313" key="2">
    <source>
        <dbReference type="EnsemblPlants" id="PAC:32945260.CDS.1"/>
    </source>
</evidence>
<reference evidence="1 3" key="1">
    <citation type="journal article" date="2008" name="Science">
        <title>The Physcomitrella genome reveals evolutionary insights into the conquest of land by plants.</title>
        <authorList>
            <person name="Rensing S."/>
            <person name="Lang D."/>
            <person name="Zimmer A."/>
            <person name="Terry A."/>
            <person name="Salamov A."/>
            <person name="Shapiro H."/>
            <person name="Nishiyama T."/>
            <person name="Perroud P.-F."/>
            <person name="Lindquist E."/>
            <person name="Kamisugi Y."/>
            <person name="Tanahashi T."/>
            <person name="Sakakibara K."/>
            <person name="Fujita T."/>
            <person name="Oishi K."/>
            <person name="Shin-I T."/>
            <person name="Kuroki Y."/>
            <person name="Toyoda A."/>
            <person name="Suzuki Y."/>
            <person name="Hashimoto A."/>
            <person name="Yamaguchi K."/>
            <person name="Sugano A."/>
            <person name="Kohara Y."/>
            <person name="Fujiyama A."/>
            <person name="Anterola A."/>
            <person name="Aoki S."/>
            <person name="Ashton N."/>
            <person name="Barbazuk W.B."/>
            <person name="Barker E."/>
            <person name="Bennetzen J."/>
            <person name="Bezanilla M."/>
            <person name="Blankenship R."/>
            <person name="Cho S.H."/>
            <person name="Dutcher S."/>
            <person name="Estelle M."/>
            <person name="Fawcett J.A."/>
            <person name="Gundlach H."/>
            <person name="Hanada K."/>
            <person name="Heyl A."/>
            <person name="Hicks K.A."/>
            <person name="Hugh J."/>
            <person name="Lohr M."/>
            <person name="Mayer K."/>
            <person name="Melkozernov A."/>
            <person name="Murata T."/>
            <person name="Nelson D."/>
            <person name="Pils B."/>
            <person name="Prigge M."/>
            <person name="Reiss B."/>
            <person name="Renner T."/>
            <person name="Rombauts S."/>
            <person name="Rushton P."/>
            <person name="Sanderfoot A."/>
            <person name="Schween G."/>
            <person name="Shiu S.-H."/>
            <person name="Stueber K."/>
            <person name="Theodoulou F.L."/>
            <person name="Tu H."/>
            <person name="Van de Peer Y."/>
            <person name="Verrier P.J."/>
            <person name="Waters E."/>
            <person name="Wood A."/>
            <person name="Yang L."/>
            <person name="Cove D."/>
            <person name="Cuming A."/>
            <person name="Hasebe M."/>
            <person name="Lucas S."/>
            <person name="Mishler D.B."/>
            <person name="Reski R."/>
            <person name="Grigoriev I."/>
            <person name="Quatrano R.S."/>
            <person name="Boore J.L."/>
        </authorList>
    </citation>
    <scope>NUCLEOTIDE SEQUENCE [LARGE SCALE GENOMIC DNA]</scope>
    <source>
        <strain evidence="2 3">cv. Gransden 2004</strain>
    </source>
</reference>
<dbReference type="Gramene" id="Pp3c20_6720V3.2">
    <property type="protein sequence ID" value="PAC:32945261.CDS.1"/>
    <property type="gene ID" value="Pp3c20_6720"/>
</dbReference>
<name>A0A2K1IUA7_PHYPA</name>
<dbReference type="EnsemblPlants" id="Pp3c20_6720V3.1">
    <property type="protein sequence ID" value="PAC:32945260.CDS.1"/>
    <property type="gene ID" value="Pp3c20_6720"/>
</dbReference>
<organism evidence="1">
    <name type="scientific">Physcomitrium patens</name>
    <name type="common">Spreading-leaved earth moss</name>
    <name type="synonym">Physcomitrella patens</name>
    <dbReference type="NCBI Taxonomy" id="3218"/>
    <lineage>
        <taxon>Eukaryota</taxon>
        <taxon>Viridiplantae</taxon>
        <taxon>Streptophyta</taxon>
        <taxon>Embryophyta</taxon>
        <taxon>Bryophyta</taxon>
        <taxon>Bryophytina</taxon>
        <taxon>Bryopsida</taxon>
        <taxon>Funariidae</taxon>
        <taxon>Funariales</taxon>
        <taxon>Funariaceae</taxon>
        <taxon>Physcomitrium</taxon>
    </lineage>
</organism>
<dbReference type="PaxDb" id="3218-PP1S9_198V6.1"/>
<dbReference type="InParanoid" id="A0A2K1IUA7"/>
<evidence type="ECO:0000313" key="1">
    <source>
        <dbReference type="EMBL" id="PNR32863.1"/>
    </source>
</evidence>
<reference evidence="1 3" key="2">
    <citation type="journal article" date="2018" name="Plant J.">
        <title>The Physcomitrella patens chromosome-scale assembly reveals moss genome structure and evolution.</title>
        <authorList>
            <person name="Lang D."/>
            <person name="Ullrich K.K."/>
            <person name="Murat F."/>
            <person name="Fuchs J."/>
            <person name="Jenkins J."/>
            <person name="Haas F.B."/>
            <person name="Piednoel M."/>
            <person name="Gundlach H."/>
            <person name="Van Bel M."/>
            <person name="Meyberg R."/>
            <person name="Vives C."/>
            <person name="Morata J."/>
            <person name="Symeonidi A."/>
            <person name="Hiss M."/>
            <person name="Muchero W."/>
            <person name="Kamisugi Y."/>
            <person name="Saleh O."/>
            <person name="Blanc G."/>
            <person name="Decker E.L."/>
            <person name="van Gessel N."/>
            <person name="Grimwood J."/>
            <person name="Hayes R.D."/>
            <person name="Graham S.W."/>
            <person name="Gunter L.E."/>
            <person name="McDaniel S.F."/>
            <person name="Hoernstein S.N.W."/>
            <person name="Larsson A."/>
            <person name="Li F.W."/>
            <person name="Perroud P.F."/>
            <person name="Phillips J."/>
            <person name="Ranjan P."/>
            <person name="Rokshar D.S."/>
            <person name="Rothfels C.J."/>
            <person name="Schneider L."/>
            <person name="Shu S."/>
            <person name="Stevenson D.W."/>
            <person name="Thummler F."/>
            <person name="Tillich M."/>
            <person name="Villarreal Aguilar J.C."/>
            <person name="Widiez T."/>
            <person name="Wong G.K."/>
            <person name="Wymore A."/>
            <person name="Zhang Y."/>
            <person name="Zimmer A.D."/>
            <person name="Quatrano R.S."/>
            <person name="Mayer K.F.X."/>
            <person name="Goodstein D."/>
            <person name="Casacuberta J.M."/>
            <person name="Vandepoele K."/>
            <person name="Reski R."/>
            <person name="Cuming A.C."/>
            <person name="Tuskan G.A."/>
            <person name="Maumus F."/>
            <person name="Salse J."/>
            <person name="Schmutz J."/>
            <person name="Rensing S.A."/>
        </authorList>
    </citation>
    <scope>NUCLEOTIDE SEQUENCE [LARGE SCALE GENOMIC DNA]</scope>
    <source>
        <strain evidence="2 3">cv. Gransden 2004</strain>
    </source>
</reference>
<dbReference type="Gramene" id="Pp3c20_6720V3.1">
    <property type="protein sequence ID" value="PAC:32945260.CDS.1"/>
    <property type="gene ID" value="Pp3c20_6720"/>
</dbReference>
<gene>
    <name evidence="1" type="ORF">PHYPA_024806</name>
</gene>